<organism evidence="2 3">
    <name type="scientific">Ferrimonas marina</name>
    <dbReference type="NCBI Taxonomy" id="299255"/>
    <lineage>
        <taxon>Bacteria</taxon>
        <taxon>Pseudomonadati</taxon>
        <taxon>Pseudomonadota</taxon>
        <taxon>Gammaproteobacteria</taxon>
        <taxon>Alteromonadales</taxon>
        <taxon>Ferrimonadaceae</taxon>
        <taxon>Ferrimonas</taxon>
    </lineage>
</organism>
<keyword evidence="1" id="KW-1133">Transmembrane helix</keyword>
<keyword evidence="1" id="KW-0812">Transmembrane</keyword>
<accession>A0A1M5YW01</accession>
<dbReference type="OrthoDB" id="6399749at2"/>
<dbReference type="EMBL" id="FQXG01000008">
    <property type="protein sequence ID" value="SHI15713.1"/>
    <property type="molecule type" value="Genomic_DNA"/>
</dbReference>
<reference evidence="2 3" key="1">
    <citation type="submission" date="2016-11" db="EMBL/GenBank/DDBJ databases">
        <authorList>
            <person name="Jaros S."/>
            <person name="Januszkiewicz K."/>
            <person name="Wedrychowicz H."/>
        </authorList>
    </citation>
    <scope>NUCLEOTIDE SEQUENCE [LARGE SCALE GENOMIC DNA]</scope>
    <source>
        <strain evidence="2 3">DSM 16917</strain>
    </source>
</reference>
<feature type="transmembrane region" description="Helical" evidence="1">
    <location>
        <begin position="31"/>
        <end position="52"/>
    </location>
</feature>
<dbReference type="RefSeq" id="WP_067664724.1">
    <property type="nucleotide sequence ID" value="NZ_FQXG01000008.1"/>
</dbReference>
<feature type="transmembrane region" description="Helical" evidence="1">
    <location>
        <begin position="95"/>
        <end position="114"/>
    </location>
</feature>
<feature type="transmembrane region" description="Helical" evidence="1">
    <location>
        <begin position="59"/>
        <end position="83"/>
    </location>
</feature>
<evidence type="ECO:0000313" key="3">
    <source>
        <dbReference type="Proteomes" id="UP000184268"/>
    </source>
</evidence>
<keyword evidence="3" id="KW-1185">Reference proteome</keyword>
<gene>
    <name evidence="2" type="ORF">SAMN02745129_4476</name>
</gene>
<evidence type="ECO:0000256" key="1">
    <source>
        <dbReference type="SAM" id="Phobius"/>
    </source>
</evidence>
<name>A0A1M5YW01_9GAMM</name>
<dbReference type="AlphaFoldDB" id="A0A1M5YW01"/>
<proteinExistence type="predicted"/>
<evidence type="ECO:0000313" key="2">
    <source>
        <dbReference type="EMBL" id="SHI15713.1"/>
    </source>
</evidence>
<dbReference type="STRING" id="299255.SAMN02745129_4476"/>
<sequence>MLIWRVLLVLMAMMMAGQVGAWMLTGGLSMLQWLLLSVGVIMFPPALGYAYHYPLVPRWYGVACAAVLFVTFQFSLTMAIMVYLKAPSVEGLTPLAVHLVVVLLLLYPVWQYAFSSPQFWQRPKGSQSMVF</sequence>
<keyword evidence="1" id="KW-0472">Membrane</keyword>
<dbReference type="Proteomes" id="UP000184268">
    <property type="component" value="Unassembled WGS sequence"/>
</dbReference>
<protein>
    <submittedName>
        <fullName evidence="2">Uncharacterized protein</fullName>
    </submittedName>
</protein>